<protein>
    <submittedName>
        <fullName evidence="2">DUF934 domain-containing protein</fullName>
    </submittedName>
</protein>
<gene>
    <name evidence="2" type="ORF">EYR15_09305</name>
</gene>
<evidence type="ECO:0000313" key="3">
    <source>
        <dbReference type="Proteomes" id="UP000291613"/>
    </source>
</evidence>
<reference evidence="2 3" key="1">
    <citation type="submission" date="2019-02" db="EMBL/GenBank/DDBJ databases">
        <title>Hansschlegelia quercus sp. nov., a novel methylotrophic bacterium from buds of oak (Quercus robur L.).</title>
        <authorList>
            <person name="Agafonova N.V."/>
            <person name="Kaparullina E.N."/>
            <person name="Grouzdev D.S."/>
            <person name="Doronina N.V."/>
        </authorList>
    </citation>
    <scope>NUCLEOTIDE SEQUENCE [LARGE SCALE GENOMIC DNA]</scope>
    <source>
        <strain evidence="2 3">Dub</strain>
    </source>
</reference>
<dbReference type="PIRSF" id="PIRSF030820">
    <property type="entry name" value="UCP030820"/>
    <property type="match status" value="1"/>
</dbReference>
<comment type="caution">
    <text evidence="2">The sequence shown here is derived from an EMBL/GenBank/DDBJ whole genome shotgun (WGS) entry which is preliminary data.</text>
</comment>
<sequence length="177" mass="19866">MTEPAEDLPIWRDSRFQADEWSLIGPEEAVSDGPAILPLERFLAERDTLTARNAPLGVVVEPSEAIEELAPHLGRISLVVLKFPKYSDGRSMSTARILRERYGFSGEIRATGDVLIDQMPLMRRCGIDAFEVSNPVTRKQLAEGKWPDVPFYYQPMSSTRQGEIPAGTRPWARRPKG</sequence>
<evidence type="ECO:0000313" key="2">
    <source>
        <dbReference type="EMBL" id="TBN53964.1"/>
    </source>
</evidence>
<dbReference type="RefSeq" id="WP_131003235.1">
    <property type="nucleotide sequence ID" value="NZ_JBHSZR010000003.1"/>
</dbReference>
<accession>A0A4Q9GMM9</accession>
<dbReference type="Proteomes" id="UP000291613">
    <property type="component" value="Unassembled WGS sequence"/>
</dbReference>
<dbReference type="AlphaFoldDB" id="A0A4Q9GMM9"/>
<dbReference type="OrthoDB" id="9800421at2"/>
<dbReference type="Pfam" id="PF06073">
    <property type="entry name" value="DUF934"/>
    <property type="match status" value="1"/>
</dbReference>
<evidence type="ECO:0000256" key="1">
    <source>
        <dbReference type="SAM" id="MobiDB-lite"/>
    </source>
</evidence>
<dbReference type="InterPro" id="IPR008318">
    <property type="entry name" value="UCP030820"/>
</dbReference>
<organism evidence="2 3">
    <name type="scientific">Hansschlegelia quercus</name>
    <dbReference type="NCBI Taxonomy" id="2528245"/>
    <lineage>
        <taxon>Bacteria</taxon>
        <taxon>Pseudomonadati</taxon>
        <taxon>Pseudomonadota</taxon>
        <taxon>Alphaproteobacteria</taxon>
        <taxon>Hyphomicrobiales</taxon>
        <taxon>Methylopilaceae</taxon>
        <taxon>Hansschlegelia</taxon>
    </lineage>
</organism>
<proteinExistence type="predicted"/>
<dbReference type="EMBL" id="SIUB01000003">
    <property type="protein sequence ID" value="TBN53964.1"/>
    <property type="molecule type" value="Genomic_DNA"/>
</dbReference>
<keyword evidence="3" id="KW-1185">Reference proteome</keyword>
<feature type="region of interest" description="Disordered" evidence="1">
    <location>
        <begin position="157"/>
        <end position="177"/>
    </location>
</feature>
<name>A0A4Q9GMM9_9HYPH</name>